<keyword evidence="3" id="KW-1185">Reference proteome</keyword>
<gene>
    <name evidence="2" type="ORF">HYN43_029025</name>
</gene>
<dbReference type="RefSeq" id="WP_119407309.1">
    <property type="nucleotide sequence ID" value="NZ_CP032869.1"/>
</dbReference>
<accession>A0A494VU00</accession>
<reference evidence="2 3" key="1">
    <citation type="submission" date="2018-10" db="EMBL/GenBank/DDBJ databases">
        <title>Genome sequencing of Mucilaginibacter sp. HYN0043.</title>
        <authorList>
            <person name="Kim M."/>
            <person name="Yi H."/>
        </authorList>
    </citation>
    <scope>NUCLEOTIDE SEQUENCE [LARGE SCALE GENOMIC DNA]</scope>
    <source>
        <strain evidence="2 3">HYN0043</strain>
    </source>
</reference>
<dbReference type="Gene3D" id="3.40.50.10320">
    <property type="entry name" value="LmbE-like"/>
    <property type="match status" value="1"/>
</dbReference>
<dbReference type="EMBL" id="CP032869">
    <property type="protein sequence ID" value="AYL99066.1"/>
    <property type="molecule type" value="Genomic_DNA"/>
</dbReference>
<keyword evidence="1" id="KW-0732">Signal</keyword>
<dbReference type="Pfam" id="PF02585">
    <property type="entry name" value="PIG-L"/>
    <property type="match status" value="1"/>
</dbReference>
<dbReference type="SUPFAM" id="SSF102588">
    <property type="entry name" value="LmbE-like"/>
    <property type="match status" value="1"/>
</dbReference>
<protein>
    <submittedName>
        <fullName evidence="2">PIG-L family deacetylase</fullName>
    </submittedName>
</protein>
<dbReference type="OrthoDB" id="937663at2"/>
<proteinExistence type="predicted"/>
<name>A0A494VU00_9SPHI</name>
<evidence type="ECO:0000256" key="1">
    <source>
        <dbReference type="SAM" id="SignalP"/>
    </source>
</evidence>
<dbReference type="KEGG" id="muh:HYN43_029025"/>
<dbReference type="PANTHER" id="PTHR12993:SF11">
    <property type="entry name" value="N-ACETYLGLUCOSAMINYL-PHOSPHATIDYLINOSITOL DE-N-ACETYLASE"/>
    <property type="match status" value="1"/>
</dbReference>
<feature type="signal peptide" evidence="1">
    <location>
        <begin position="1"/>
        <end position="21"/>
    </location>
</feature>
<organism evidence="2 3">
    <name type="scientific">Mucilaginibacter celer</name>
    <dbReference type="NCBI Taxonomy" id="2305508"/>
    <lineage>
        <taxon>Bacteria</taxon>
        <taxon>Pseudomonadati</taxon>
        <taxon>Bacteroidota</taxon>
        <taxon>Sphingobacteriia</taxon>
        <taxon>Sphingobacteriales</taxon>
        <taxon>Sphingobacteriaceae</taxon>
        <taxon>Mucilaginibacter</taxon>
    </lineage>
</organism>
<feature type="chain" id="PRO_5019721280" evidence="1">
    <location>
        <begin position="22"/>
        <end position="311"/>
    </location>
</feature>
<dbReference type="AlphaFoldDB" id="A0A494VU00"/>
<sequence>MKKYILLLVMVIGLGINTPHAQTIVSAPRALVVIAHPDDESTFSVTLYKIAKEQHGIVDLFVITNGEAGYKYSTLAEDYYGVKLTDEPVGRANLPRIRKKELVNAGKILGVNKYYFEDQLDAHFTLDEKEPLDTSWDVPAVKKRLNQVLKANHYDYVFTLLPTDDTHGGHKAATILAIDAVKELPAQNRPIILGATTTNKIDAVSRFISYKGYSETQTVADTALFKVDRTASFSYKNRLNYKVIANWEIAEHKSQGFTQMSMNDGDWEQFWYFAVNDKTNIQKTADFFNKLNITPCPVKTYPETKPVYTKF</sequence>
<evidence type="ECO:0000313" key="3">
    <source>
        <dbReference type="Proteomes" id="UP000270046"/>
    </source>
</evidence>
<dbReference type="Proteomes" id="UP000270046">
    <property type="component" value="Chromosome"/>
</dbReference>
<dbReference type="GO" id="GO:0000225">
    <property type="term" value="F:N-acetylglucosaminylphosphatidylinositol deacetylase activity"/>
    <property type="evidence" value="ECO:0007669"/>
    <property type="project" value="TreeGrafter"/>
</dbReference>
<dbReference type="PANTHER" id="PTHR12993">
    <property type="entry name" value="N-ACETYLGLUCOSAMINYL-PHOSPHATIDYLINOSITOL DE-N-ACETYLASE-RELATED"/>
    <property type="match status" value="1"/>
</dbReference>
<dbReference type="InterPro" id="IPR024078">
    <property type="entry name" value="LmbE-like_dom_sf"/>
</dbReference>
<dbReference type="InterPro" id="IPR003737">
    <property type="entry name" value="GlcNAc_PI_deacetylase-related"/>
</dbReference>
<evidence type="ECO:0000313" key="2">
    <source>
        <dbReference type="EMBL" id="AYL99066.1"/>
    </source>
</evidence>